<protein>
    <submittedName>
        <fullName evidence="2">Late embryogenesis abundant protein</fullName>
    </submittedName>
</protein>
<dbReference type="WBParaSite" id="ES5_v2.g13544.t1">
    <property type="protein sequence ID" value="ES5_v2.g13544.t1"/>
    <property type="gene ID" value="ES5_v2.g13544"/>
</dbReference>
<proteinExistence type="predicted"/>
<reference evidence="2" key="1">
    <citation type="submission" date="2025-08" db="UniProtKB">
        <authorList>
            <consortium name="WormBaseParasite"/>
        </authorList>
    </citation>
    <scope>IDENTIFICATION</scope>
</reference>
<accession>A0AC34F8X1</accession>
<organism evidence="1 2">
    <name type="scientific">Panagrolaimus sp. ES5</name>
    <dbReference type="NCBI Taxonomy" id="591445"/>
    <lineage>
        <taxon>Eukaryota</taxon>
        <taxon>Metazoa</taxon>
        <taxon>Ecdysozoa</taxon>
        <taxon>Nematoda</taxon>
        <taxon>Chromadorea</taxon>
        <taxon>Rhabditida</taxon>
        <taxon>Tylenchina</taxon>
        <taxon>Panagrolaimomorpha</taxon>
        <taxon>Panagrolaimoidea</taxon>
        <taxon>Panagrolaimidae</taxon>
        <taxon>Panagrolaimus</taxon>
    </lineage>
</organism>
<evidence type="ECO:0000313" key="2">
    <source>
        <dbReference type="WBParaSite" id="ES5_v2.g13544.t1"/>
    </source>
</evidence>
<evidence type="ECO:0000313" key="1">
    <source>
        <dbReference type="Proteomes" id="UP000887579"/>
    </source>
</evidence>
<dbReference type="Proteomes" id="UP000887579">
    <property type="component" value="Unplaced"/>
</dbReference>
<name>A0AC34F8X1_9BILA</name>
<sequence length="80" mass="9034">MNSGEQQPRRTEEMLEHGITVPRTDPSSTNIDKTLDKNQDQPVDMDSYPNAKNDDTLLNNMKDGVKHAVEKVADGVRKHM</sequence>